<sequence>MDASMTLTDTAGNLGDDVDNYDWNEDAFKSSREATSQTSQSRQVSPKTFKEPRTKSSLHIPESFDEIGLRLSNEFAPVIEKKADTLVYIGVPPPTPDQDPYEYDYMERLFRRPYLMKSATLQALGSSKFAKYLGPMSARTARKLKQLEVHKSVMQPDSIKYYVDASPALNDDEALIQLTELTVPQGALKWYQLAKTLGIPESHVGGRDELNVPARPTYAPLVPKDFSEEDQMADTGNKLDANNDKGVKAGVHDSKERSPPPPPVVDLPLEEEYTALRHHTATARLFQALAGNDPKLNSAAKAWTFCMLAKYFDCAHSPVISHWIVSWLLENSNSHFIQNNPEIAYRMAIATQSTWLIRCTFAMLVGQQAMIEGANEAISSTSGQPQTRRTNHAASCLDDDDINRIDHAASALTHRIREVLEEIVVFPGIWNVESSLTKEIARLNRLGICSAHPTLLQEVKDKFRDYVRRMIYMTLSPAYDLKSVESIGPFKGFGNFTTYTDIPQPLRLLTQHFWNILRLEQFARDYTDTGENHEIWEQTQAGLKQQRIITGTDIPYVSRKELFAALDKLNEYLVPPVGRLQGQAEPNHRQGTPETFSPAKKPKVSPKEKDWCCLQCGAEYDEKSILHREDVVRGGFYCVVCGTVLIQNEAAKQEMEGYTKTRHATQHHRGTSWDMEPLLRKLNDSSLRPEAVAQKPVSPATDLSGGVASVADEDDWQDAMADIHPLRGSFLKPLSIRQKSMAAPQLTVATSGGIPSGTMGRYTGPGAAITSASGASQPEQDPLPLMSAKTTDVLRGAQESLPHHLGDSPVTRPKLTGTMDTMGTMTEEHPFPRGIASTLYDGPSYDIFGYAVTPTSSKAQHAEALQPNEALAIDVSEDDFYSDYAASPSRFDRRWPSSMVTANDNDYGQGMHEPVRHRVALYPSVQVAPTPVSRFPEQLEPEQMRSGNTTRTPMATILRPVIPSVLLDEIGKNLYSRLSSIVTPGYVLDGTCDFDIPNGEISTLLCLNDNEWKYLPLWAGGLDDGTGGVFNDGVEVPDAPDVEDGGFRGGAMGIILGVGSSIGGSMDGDGSEFEEILTEVGISTAGKASRIATDGTATETVISMDE</sequence>
<feature type="compositionally biased region" description="Basic and acidic residues" evidence="1">
    <location>
        <begin position="241"/>
        <end position="258"/>
    </location>
</feature>
<feature type="region of interest" description="Disordered" evidence="1">
    <location>
        <begin position="1"/>
        <end position="57"/>
    </location>
</feature>
<feature type="compositionally biased region" description="Polar residues" evidence="1">
    <location>
        <begin position="33"/>
        <end position="46"/>
    </location>
</feature>
<evidence type="ECO:0000313" key="2">
    <source>
        <dbReference type="EMBL" id="KAK5077641.1"/>
    </source>
</evidence>
<name>A0ABR0JYI3_9EURO</name>
<dbReference type="EMBL" id="JAVRRG010000209">
    <property type="protein sequence ID" value="KAK5077641.1"/>
    <property type="molecule type" value="Genomic_DNA"/>
</dbReference>
<feature type="region of interest" description="Disordered" evidence="1">
    <location>
        <begin position="234"/>
        <end position="265"/>
    </location>
</feature>
<feature type="region of interest" description="Disordered" evidence="1">
    <location>
        <begin position="580"/>
        <end position="604"/>
    </location>
</feature>
<dbReference type="Proteomes" id="UP001345013">
    <property type="component" value="Unassembled WGS sequence"/>
</dbReference>
<keyword evidence="3" id="KW-1185">Reference proteome</keyword>
<feature type="region of interest" description="Disordered" evidence="1">
    <location>
        <begin position="932"/>
        <end position="951"/>
    </location>
</feature>
<evidence type="ECO:0000313" key="3">
    <source>
        <dbReference type="Proteomes" id="UP001345013"/>
    </source>
</evidence>
<proteinExistence type="predicted"/>
<organism evidence="2 3">
    <name type="scientific">Lithohypha guttulata</name>
    <dbReference type="NCBI Taxonomy" id="1690604"/>
    <lineage>
        <taxon>Eukaryota</taxon>
        <taxon>Fungi</taxon>
        <taxon>Dikarya</taxon>
        <taxon>Ascomycota</taxon>
        <taxon>Pezizomycotina</taxon>
        <taxon>Eurotiomycetes</taxon>
        <taxon>Chaetothyriomycetidae</taxon>
        <taxon>Chaetothyriales</taxon>
        <taxon>Trichomeriaceae</taxon>
        <taxon>Lithohypha</taxon>
    </lineage>
</organism>
<feature type="compositionally biased region" description="Acidic residues" evidence="1">
    <location>
        <begin position="16"/>
        <end position="25"/>
    </location>
</feature>
<feature type="compositionally biased region" description="Polar residues" evidence="1">
    <location>
        <begin position="1"/>
        <end position="11"/>
    </location>
</feature>
<comment type="caution">
    <text evidence="2">The sequence shown here is derived from an EMBL/GenBank/DDBJ whole genome shotgun (WGS) entry which is preliminary data.</text>
</comment>
<protein>
    <submittedName>
        <fullName evidence="2">Uncharacterized protein</fullName>
    </submittedName>
</protein>
<evidence type="ECO:0000256" key="1">
    <source>
        <dbReference type="SAM" id="MobiDB-lite"/>
    </source>
</evidence>
<gene>
    <name evidence="2" type="ORF">LTR24_009470</name>
</gene>
<accession>A0ABR0JYI3</accession>
<reference evidence="2 3" key="1">
    <citation type="submission" date="2023-08" db="EMBL/GenBank/DDBJ databases">
        <title>Black Yeasts Isolated from many extreme environments.</title>
        <authorList>
            <person name="Coleine C."/>
            <person name="Stajich J.E."/>
            <person name="Selbmann L."/>
        </authorList>
    </citation>
    <scope>NUCLEOTIDE SEQUENCE [LARGE SCALE GENOMIC DNA]</scope>
    <source>
        <strain evidence="2 3">CCFEE 5885</strain>
    </source>
</reference>